<keyword evidence="2" id="KW-1133">Transmembrane helix</keyword>
<feature type="coiled-coil region" evidence="1">
    <location>
        <begin position="122"/>
        <end position="149"/>
    </location>
</feature>
<gene>
    <name evidence="3" type="ORF">DCF15_09610</name>
</gene>
<evidence type="ECO:0000313" key="4">
    <source>
        <dbReference type="Proteomes" id="UP000249794"/>
    </source>
</evidence>
<proteinExistence type="predicted"/>
<reference evidence="4" key="1">
    <citation type="submission" date="2018-04" db="EMBL/GenBank/DDBJ databases">
        <authorList>
            <person name="Cornet L."/>
        </authorList>
    </citation>
    <scope>NUCLEOTIDE SEQUENCE [LARGE SCALE GENOMIC DNA]</scope>
</reference>
<name>A0A2W4XFL8_9CYAN</name>
<evidence type="ECO:0000313" key="3">
    <source>
        <dbReference type="EMBL" id="PZO56063.1"/>
    </source>
</evidence>
<dbReference type="AlphaFoldDB" id="A0A2W4XFL8"/>
<evidence type="ECO:0000256" key="2">
    <source>
        <dbReference type="SAM" id="Phobius"/>
    </source>
</evidence>
<evidence type="ECO:0000256" key="1">
    <source>
        <dbReference type="SAM" id="Coils"/>
    </source>
</evidence>
<reference evidence="3 4" key="2">
    <citation type="submission" date="2018-06" db="EMBL/GenBank/DDBJ databases">
        <title>Metagenomic assembly of (sub)arctic Cyanobacteria and their associated microbiome from non-axenic cultures.</title>
        <authorList>
            <person name="Baurain D."/>
        </authorList>
    </citation>
    <scope>NUCLEOTIDE SEQUENCE [LARGE SCALE GENOMIC DNA]</scope>
    <source>
        <strain evidence="3">ULC027bin1</strain>
    </source>
</reference>
<feature type="transmembrane region" description="Helical" evidence="2">
    <location>
        <begin position="85"/>
        <end position="108"/>
    </location>
</feature>
<organism evidence="3 4">
    <name type="scientific">Phormidesmis priestleyi</name>
    <dbReference type="NCBI Taxonomy" id="268141"/>
    <lineage>
        <taxon>Bacteria</taxon>
        <taxon>Bacillati</taxon>
        <taxon>Cyanobacteriota</taxon>
        <taxon>Cyanophyceae</taxon>
        <taxon>Leptolyngbyales</taxon>
        <taxon>Leptolyngbyaceae</taxon>
        <taxon>Phormidesmis</taxon>
    </lineage>
</organism>
<dbReference type="EMBL" id="QBMP01000082">
    <property type="protein sequence ID" value="PZO56063.1"/>
    <property type="molecule type" value="Genomic_DNA"/>
</dbReference>
<dbReference type="Proteomes" id="UP000249794">
    <property type="component" value="Unassembled WGS sequence"/>
</dbReference>
<accession>A0A2W4XFL8</accession>
<keyword evidence="2" id="KW-0812">Transmembrane</keyword>
<sequence>MQGNQNNWRLMLAISALLTSALVLGQRELSQFALAQQLAATPKTTPKTTVEVPSAASVANPLDDSVDDPTVAIAQLPSENRVDQATTLLIVMIGAFVLVLGMGVVLLWSLRKSVVNEVATIVRTQLNEMTELENKVHSATRSLNRILADADDLSGDLKGRSSHFQKEVIAQREVLAGLVKELNAFKHQTAKNWEKQLEDINQKLEATATDFAGATIELKAQAQQRLAAMNAETAVESQRILQRFTTSESEFSRHVGVIKEETQRRKTAFFDEIERKESVLSDQLGSLQAQALAEQDRVLSTLVKAGNEFGPKLSEVEAAAKAKIEAQRDQALDSLKASETAAIQELEEIQVSALGHRELALQNIQRSTEELQQQFNAIRSEVESRKADMMQSFRQSADGFLTQFATLKADVEGRKGTILGDMDRVATGFKQQIASLQAGVNEERSHTIMQLQSTAEGFRAQLANLGTDLGTRKSELYNELTTTARTFSEQLAAVQGELGALCNSFRVTLRRS</sequence>
<keyword evidence="2" id="KW-0472">Membrane</keyword>
<keyword evidence="1" id="KW-0175">Coiled coil</keyword>
<comment type="caution">
    <text evidence="3">The sequence shown here is derived from an EMBL/GenBank/DDBJ whole genome shotgun (WGS) entry which is preliminary data.</text>
</comment>
<protein>
    <submittedName>
        <fullName evidence="3">Uncharacterized protein</fullName>
    </submittedName>
</protein>